<name>A0A397G1H4_9GLOM</name>
<dbReference type="AlphaFoldDB" id="A0A397G1H4"/>
<dbReference type="Proteomes" id="UP000266861">
    <property type="component" value="Unassembled WGS sequence"/>
</dbReference>
<evidence type="ECO:0000313" key="1">
    <source>
        <dbReference type="EMBL" id="RHZ44881.1"/>
    </source>
</evidence>
<evidence type="ECO:0000313" key="2">
    <source>
        <dbReference type="Proteomes" id="UP000266861"/>
    </source>
</evidence>
<accession>A0A397G1H4</accession>
<organism evidence="1 2">
    <name type="scientific">Diversispora epigaea</name>
    <dbReference type="NCBI Taxonomy" id="1348612"/>
    <lineage>
        <taxon>Eukaryota</taxon>
        <taxon>Fungi</taxon>
        <taxon>Fungi incertae sedis</taxon>
        <taxon>Mucoromycota</taxon>
        <taxon>Glomeromycotina</taxon>
        <taxon>Glomeromycetes</taxon>
        <taxon>Diversisporales</taxon>
        <taxon>Diversisporaceae</taxon>
        <taxon>Diversispora</taxon>
    </lineage>
</organism>
<gene>
    <name evidence="1" type="ORF">Glove_707g119</name>
</gene>
<dbReference type="EMBL" id="PQFF01000563">
    <property type="protein sequence ID" value="RHZ44881.1"/>
    <property type="molecule type" value="Genomic_DNA"/>
</dbReference>
<proteinExistence type="predicted"/>
<protein>
    <submittedName>
        <fullName evidence="1">Uncharacterized protein</fullName>
    </submittedName>
</protein>
<comment type="caution">
    <text evidence="1">The sequence shown here is derived from an EMBL/GenBank/DDBJ whole genome shotgun (WGS) entry which is preliminary data.</text>
</comment>
<sequence length="142" mass="17254">MVKGWIRSEKISIPISNIFELEPQKNRLPQYLGKSYEHFLVLDKPEYELVLGDIWICRLMYRIREHIHPKPKLYMYTPEWYNARNNKEEKPIISLKKFYNLLFLDCTFDFQMPDNLKEYYDSSYSETETDSISSDSESEWFD</sequence>
<dbReference type="OrthoDB" id="2477261at2759"/>
<reference evidence="1 2" key="1">
    <citation type="submission" date="2018-08" db="EMBL/GenBank/DDBJ databases">
        <title>Genome and evolution of the arbuscular mycorrhizal fungus Diversispora epigaea (formerly Glomus versiforme) and its bacterial endosymbionts.</title>
        <authorList>
            <person name="Sun X."/>
            <person name="Fei Z."/>
            <person name="Harrison M."/>
        </authorList>
    </citation>
    <scope>NUCLEOTIDE SEQUENCE [LARGE SCALE GENOMIC DNA]</scope>
    <source>
        <strain evidence="1 2">IT104</strain>
    </source>
</reference>
<keyword evidence="2" id="KW-1185">Reference proteome</keyword>